<dbReference type="RefSeq" id="XP_001583414.1">
    <property type="nucleotide sequence ID" value="XM_001583364.1"/>
</dbReference>
<dbReference type="VEuPathDB" id="TrichDB:TVAGG3_0508780"/>
<dbReference type="InParanoid" id="A2DB98"/>
<gene>
    <name evidence="1" type="ORF">TVAG_379070</name>
</gene>
<organism evidence="1 2">
    <name type="scientific">Trichomonas vaginalis (strain ATCC PRA-98 / G3)</name>
    <dbReference type="NCBI Taxonomy" id="412133"/>
    <lineage>
        <taxon>Eukaryota</taxon>
        <taxon>Metamonada</taxon>
        <taxon>Parabasalia</taxon>
        <taxon>Trichomonadida</taxon>
        <taxon>Trichomonadidae</taxon>
        <taxon>Trichomonas</taxon>
    </lineage>
</organism>
<sequence>MSVYFTAKPEYFKFIRDLEDEGEEYRQLHHKFQTLAQKSKEEFKQSRNKINAAMNTIKPPVRGIRTAEIPSVLKKKPEKRAATQTANLHPNPIFGQIQNSKIPTTVYHDAVPARSNGAQRILNPKRLQKYRENNREPPMLIGRGVNSIGHDNLNMDSLSLSNYHFDIVN</sequence>
<dbReference type="EMBL" id="DS113184">
    <property type="protein sequence ID" value="EAY22428.1"/>
    <property type="molecule type" value="Genomic_DNA"/>
</dbReference>
<name>A2DB98_TRIV3</name>
<proteinExistence type="predicted"/>
<evidence type="ECO:0000313" key="2">
    <source>
        <dbReference type="Proteomes" id="UP000001542"/>
    </source>
</evidence>
<dbReference type="Proteomes" id="UP000001542">
    <property type="component" value="Unassembled WGS sequence"/>
</dbReference>
<dbReference type="VEuPathDB" id="TrichDB:TVAG_379070"/>
<dbReference type="SMR" id="A2DB98"/>
<protein>
    <submittedName>
        <fullName evidence="1">Uncharacterized protein</fullName>
    </submittedName>
</protein>
<dbReference type="AlphaFoldDB" id="A2DB98"/>
<reference evidence="1" key="1">
    <citation type="submission" date="2006-10" db="EMBL/GenBank/DDBJ databases">
        <authorList>
            <person name="Amadeo P."/>
            <person name="Zhao Q."/>
            <person name="Wortman J."/>
            <person name="Fraser-Liggett C."/>
            <person name="Carlton J."/>
        </authorList>
    </citation>
    <scope>NUCLEOTIDE SEQUENCE</scope>
    <source>
        <strain evidence="1">G3</strain>
    </source>
</reference>
<reference evidence="1" key="2">
    <citation type="journal article" date="2007" name="Science">
        <title>Draft genome sequence of the sexually transmitted pathogen Trichomonas vaginalis.</title>
        <authorList>
            <person name="Carlton J.M."/>
            <person name="Hirt R.P."/>
            <person name="Silva J.C."/>
            <person name="Delcher A.L."/>
            <person name="Schatz M."/>
            <person name="Zhao Q."/>
            <person name="Wortman J.R."/>
            <person name="Bidwell S.L."/>
            <person name="Alsmark U.C.M."/>
            <person name="Besteiro S."/>
            <person name="Sicheritz-Ponten T."/>
            <person name="Noel C.J."/>
            <person name="Dacks J.B."/>
            <person name="Foster P.G."/>
            <person name="Simillion C."/>
            <person name="Van de Peer Y."/>
            <person name="Miranda-Saavedra D."/>
            <person name="Barton G.J."/>
            <person name="Westrop G.D."/>
            <person name="Mueller S."/>
            <person name="Dessi D."/>
            <person name="Fiori P.L."/>
            <person name="Ren Q."/>
            <person name="Paulsen I."/>
            <person name="Zhang H."/>
            <person name="Bastida-Corcuera F.D."/>
            <person name="Simoes-Barbosa A."/>
            <person name="Brown M.T."/>
            <person name="Hayes R.D."/>
            <person name="Mukherjee M."/>
            <person name="Okumura C.Y."/>
            <person name="Schneider R."/>
            <person name="Smith A.J."/>
            <person name="Vanacova S."/>
            <person name="Villalvazo M."/>
            <person name="Haas B.J."/>
            <person name="Pertea M."/>
            <person name="Feldblyum T.V."/>
            <person name="Utterback T.R."/>
            <person name="Shu C.L."/>
            <person name="Osoegawa K."/>
            <person name="de Jong P.J."/>
            <person name="Hrdy I."/>
            <person name="Horvathova L."/>
            <person name="Zubacova Z."/>
            <person name="Dolezal P."/>
            <person name="Malik S.B."/>
            <person name="Logsdon J.M. Jr."/>
            <person name="Henze K."/>
            <person name="Gupta A."/>
            <person name="Wang C.C."/>
            <person name="Dunne R.L."/>
            <person name="Upcroft J.A."/>
            <person name="Upcroft P."/>
            <person name="White O."/>
            <person name="Salzberg S.L."/>
            <person name="Tang P."/>
            <person name="Chiu C.-H."/>
            <person name="Lee Y.-S."/>
            <person name="Embley T.M."/>
            <person name="Coombs G.H."/>
            <person name="Mottram J.C."/>
            <person name="Tachezy J."/>
            <person name="Fraser-Liggett C.M."/>
            <person name="Johnson P.J."/>
        </authorList>
    </citation>
    <scope>NUCLEOTIDE SEQUENCE [LARGE SCALE GENOMIC DNA]</scope>
    <source>
        <strain evidence="1">G3</strain>
    </source>
</reference>
<keyword evidence="2" id="KW-1185">Reference proteome</keyword>
<dbReference type="KEGG" id="tva:5467983"/>
<evidence type="ECO:0000313" key="1">
    <source>
        <dbReference type="EMBL" id="EAY22428.1"/>
    </source>
</evidence>
<accession>A2DB98</accession>